<dbReference type="PROSITE" id="PS00455">
    <property type="entry name" value="AMP_BINDING"/>
    <property type="match status" value="1"/>
</dbReference>
<evidence type="ECO:0000259" key="5">
    <source>
        <dbReference type="Pfam" id="PF13193"/>
    </source>
</evidence>
<feature type="domain" description="AMP-dependent synthetase/ligase" evidence="4">
    <location>
        <begin position="94"/>
        <end position="439"/>
    </location>
</feature>
<dbReference type="GO" id="GO:0046949">
    <property type="term" value="P:fatty-acyl-CoA biosynthetic process"/>
    <property type="evidence" value="ECO:0007669"/>
    <property type="project" value="TreeGrafter"/>
</dbReference>
<dbReference type="Proteomes" id="UP001431783">
    <property type="component" value="Unassembled WGS sequence"/>
</dbReference>
<comment type="caution">
    <text evidence="6">The sequence shown here is derived from an EMBL/GenBank/DDBJ whole genome shotgun (WGS) entry which is preliminary data.</text>
</comment>
<accession>A0AAW1TY69</accession>
<dbReference type="AlphaFoldDB" id="A0AAW1TY69"/>
<evidence type="ECO:0000313" key="6">
    <source>
        <dbReference type="EMBL" id="KAK9876551.1"/>
    </source>
</evidence>
<proteinExistence type="inferred from homology"/>
<evidence type="ECO:0008006" key="8">
    <source>
        <dbReference type="Google" id="ProtNLM"/>
    </source>
</evidence>
<dbReference type="GO" id="GO:0004467">
    <property type="term" value="F:long-chain fatty acid-CoA ligase activity"/>
    <property type="evidence" value="ECO:0007669"/>
    <property type="project" value="TreeGrafter"/>
</dbReference>
<dbReference type="PANTHER" id="PTHR24096">
    <property type="entry name" value="LONG-CHAIN-FATTY-ACID--COA LIGASE"/>
    <property type="match status" value="1"/>
</dbReference>
<evidence type="ECO:0000256" key="3">
    <source>
        <dbReference type="ARBA" id="ARBA00023140"/>
    </source>
</evidence>
<dbReference type="InterPro" id="IPR000873">
    <property type="entry name" value="AMP-dep_synth/lig_dom"/>
</dbReference>
<protein>
    <recommendedName>
        <fullName evidence="8">4-coumarate--CoA ligase</fullName>
    </recommendedName>
</protein>
<dbReference type="InterPro" id="IPR020845">
    <property type="entry name" value="AMP-binding_CS"/>
</dbReference>
<comment type="subcellular location">
    <subcellularLocation>
        <location evidence="1">Peroxisome</location>
    </subcellularLocation>
</comment>
<organism evidence="6 7">
    <name type="scientific">Henosepilachna vigintioctopunctata</name>
    <dbReference type="NCBI Taxonomy" id="420089"/>
    <lineage>
        <taxon>Eukaryota</taxon>
        <taxon>Metazoa</taxon>
        <taxon>Ecdysozoa</taxon>
        <taxon>Arthropoda</taxon>
        <taxon>Hexapoda</taxon>
        <taxon>Insecta</taxon>
        <taxon>Pterygota</taxon>
        <taxon>Neoptera</taxon>
        <taxon>Endopterygota</taxon>
        <taxon>Coleoptera</taxon>
        <taxon>Polyphaga</taxon>
        <taxon>Cucujiformia</taxon>
        <taxon>Coccinelloidea</taxon>
        <taxon>Coccinellidae</taxon>
        <taxon>Epilachninae</taxon>
        <taxon>Epilachnini</taxon>
        <taxon>Henosepilachna</taxon>
    </lineage>
</organism>
<sequence length="582" mass="64570">MSRIILNALRAPKQVRLTKLATTLTPSIEKSQSVQLYHPTNYVRSLSHRSYSTTNPKNNPSREIIVESPIEDIVVPNQNLVELVFDGMNEEILERPALTCGPTGRSYNYGMMRMLVTRFAEAALSHCRLKPGDTIGLLLPNIPEFVIVCHGAMEAGIYVTFLNPLYTPNEIKGQFQNADVKLIVTVPQLLDAAVGIGSGLSDYHGTICIGGDDDDSRNVFGLESLLRAGHEAELPEVKPENLAVLPFSSGTTGVPKGVMLSHYNLVANLFQVAHPDIAFEASVDDPFVVFTVLPFFHIFGFNTILNSNLRMKMHLVTMPRFSPEDYIQALITYKPKMLFVVPSLMTFLTDNSNSYSLAERFKRKFGDQINVRQGYGMTETSPVTHLSHQVAPPTKHNTIGVPIPNTTARVVDLITGESLGPNKSGELQVKGPQVMMGYLKNEKATKETIDEDGWLHTGDIVYYDDDKYFYVIDRCKELIKVKGNQVSPTELEHILLEIPEVVDAAVVGVPDALADEVPKAFIVKKAGSEITVESISKYVNERVVHYKKLAGGIVFLESIPRNPSGKILRNELKTNESKYVKK</sequence>
<evidence type="ECO:0000313" key="7">
    <source>
        <dbReference type="Proteomes" id="UP001431783"/>
    </source>
</evidence>
<dbReference type="FunFam" id="3.30.300.30:FF:000007">
    <property type="entry name" value="4-coumarate--CoA ligase 2"/>
    <property type="match status" value="1"/>
</dbReference>
<dbReference type="Pfam" id="PF13193">
    <property type="entry name" value="AMP-binding_C"/>
    <property type="match status" value="1"/>
</dbReference>
<dbReference type="GO" id="GO:0005777">
    <property type="term" value="C:peroxisome"/>
    <property type="evidence" value="ECO:0007669"/>
    <property type="project" value="UniProtKB-SubCell"/>
</dbReference>
<gene>
    <name evidence="6" type="ORF">WA026_013926</name>
</gene>
<dbReference type="EMBL" id="JARQZJ010000037">
    <property type="protein sequence ID" value="KAK9876551.1"/>
    <property type="molecule type" value="Genomic_DNA"/>
</dbReference>
<evidence type="ECO:0000256" key="2">
    <source>
        <dbReference type="ARBA" id="ARBA00006432"/>
    </source>
</evidence>
<keyword evidence="3" id="KW-0576">Peroxisome</keyword>
<comment type="similarity">
    <text evidence="2">Belongs to the ATP-dependent AMP-binding enzyme family.</text>
</comment>
<dbReference type="Pfam" id="PF00501">
    <property type="entry name" value="AMP-binding"/>
    <property type="match status" value="1"/>
</dbReference>
<feature type="domain" description="AMP-binding enzyme C-terminal" evidence="5">
    <location>
        <begin position="490"/>
        <end position="566"/>
    </location>
</feature>
<dbReference type="InterPro" id="IPR045851">
    <property type="entry name" value="AMP-bd_C_sf"/>
</dbReference>
<reference evidence="6 7" key="1">
    <citation type="submission" date="2023-03" db="EMBL/GenBank/DDBJ databases">
        <title>Genome insight into feeding habits of ladybird beetles.</title>
        <authorList>
            <person name="Li H.-S."/>
            <person name="Huang Y.-H."/>
            <person name="Pang H."/>
        </authorList>
    </citation>
    <scope>NUCLEOTIDE SEQUENCE [LARGE SCALE GENOMIC DNA]</scope>
    <source>
        <strain evidence="6">SYSU_2023b</strain>
        <tissue evidence="6">Whole body</tissue>
    </source>
</reference>
<keyword evidence="7" id="KW-1185">Reference proteome</keyword>
<dbReference type="InterPro" id="IPR025110">
    <property type="entry name" value="AMP-bd_C"/>
</dbReference>
<dbReference type="Gene3D" id="3.30.300.30">
    <property type="match status" value="1"/>
</dbReference>
<dbReference type="SUPFAM" id="SSF56801">
    <property type="entry name" value="Acetyl-CoA synthetase-like"/>
    <property type="match status" value="1"/>
</dbReference>
<evidence type="ECO:0000256" key="1">
    <source>
        <dbReference type="ARBA" id="ARBA00004275"/>
    </source>
</evidence>
<evidence type="ECO:0000259" key="4">
    <source>
        <dbReference type="Pfam" id="PF00501"/>
    </source>
</evidence>
<dbReference type="Gene3D" id="3.40.50.12780">
    <property type="entry name" value="N-terminal domain of ligase-like"/>
    <property type="match status" value="1"/>
</dbReference>
<dbReference type="PANTHER" id="PTHR24096:SF394">
    <property type="entry name" value="LUCIFERIN 4-MONOOXYGENASE"/>
    <property type="match status" value="1"/>
</dbReference>
<dbReference type="InterPro" id="IPR042099">
    <property type="entry name" value="ANL_N_sf"/>
</dbReference>
<name>A0AAW1TY69_9CUCU</name>